<dbReference type="SUPFAM" id="SSF53850">
    <property type="entry name" value="Periplasmic binding protein-like II"/>
    <property type="match status" value="1"/>
</dbReference>
<dbReference type="Gene3D" id="1.10.10.10">
    <property type="entry name" value="Winged helix-like DNA-binding domain superfamily/Winged helix DNA-binding domain"/>
    <property type="match status" value="1"/>
</dbReference>
<keyword evidence="3" id="KW-0238">DNA-binding</keyword>
<dbReference type="AlphaFoldDB" id="A0A7K1FIW7"/>
<name>A0A7K1FIW7_9ACTN</name>
<dbReference type="InterPro" id="IPR000847">
    <property type="entry name" value="LysR_HTH_N"/>
</dbReference>
<dbReference type="PANTHER" id="PTHR30419">
    <property type="entry name" value="HTH-TYPE TRANSCRIPTIONAL REGULATOR YBHD"/>
    <property type="match status" value="1"/>
</dbReference>
<keyword evidence="4" id="KW-0804">Transcription</keyword>
<comment type="similarity">
    <text evidence="1">Belongs to the LysR transcriptional regulatory family.</text>
</comment>
<evidence type="ECO:0000259" key="5">
    <source>
        <dbReference type="PROSITE" id="PS50931"/>
    </source>
</evidence>
<dbReference type="InterPro" id="IPR050950">
    <property type="entry name" value="HTH-type_LysR_regulators"/>
</dbReference>
<gene>
    <name evidence="6" type="ORF">GIS00_08900</name>
</gene>
<dbReference type="GO" id="GO:0005829">
    <property type="term" value="C:cytosol"/>
    <property type="evidence" value="ECO:0007669"/>
    <property type="project" value="TreeGrafter"/>
</dbReference>
<protein>
    <submittedName>
        <fullName evidence="6">LysR family transcriptional regulator</fullName>
    </submittedName>
</protein>
<dbReference type="Gene3D" id="3.40.190.10">
    <property type="entry name" value="Periplasmic binding protein-like II"/>
    <property type="match status" value="2"/>
</dbReference>
<keyword evidence="7" id="KW-1185">Reference proteome</keyword>
<dbReference type="InterPro" id="IPR005119">
    <property type="entry name" value="LysR_subst-bd"/>
</dbReference>
<proteinExistence type="inferred from homology"/>
<dbReference type="GO" id="GO:0003700">
    <property type="term" value="F:DNA-binding transcription factor activity"/>
    <property type="evidence" value="ECO:0007669"/>
    <property type="project" value="InterPro"/>
</dbReference>
<dbReference type="Proteomes" id="UP000460221">
    <property type="component" value="Unassembled WGS sequence"/>
</dbReference>
<dbReference type="Pfam" id="PF00126">
    <property type="entry name" value="HTH_1"/>
    <property type="match status" value="1"/>
</dbReference>
<dbReference type="SUPFAM" id="SSF46785">
    <property type="entry name" value="Winged helix' DNA-binding domain"/>
    <property type="match status" value="1"/>
</dbReference>
<dbReference type="CDD" id="cd05466">
    <property type="entry name" value="PBP2_LTTR_substrate"/>
    <property type="match status" value="1"/>
</dbReference>
<comment type="caution">
    <text evidence="6">The sequence shown here is derived from an EMBL/GenBank/DDBJ whole genome shotgun (WGS) entry which is preliminary data.</text>
</comment>
<evidence type="ECO:0000313" key="6">
    <source>
        <dbReference type="EMBL" id="MTD14061.1"/>
    </source>
</evidence>
<reference evidence="6 7" key="1">
    <citation type="submission" date="2019-11" db="EMBL/GenBank/DDBJ databases">
        <authorList>
            <person name="Jiang L.-Q."/>
        </authorList>
    </citation>
    <scope>NUCLEOTIDE SEQUENCE [LARGE SCALE GENOMIC DNA]</scope>
    <source>
        <strain evidence="6 7">YIM 132087</strain>
    </source>
</reference>
<dbReference type="RefSeq" id="WP_322097742.1">
    <property type="nucleotide sequence ID" value="NZ_WLYK01000002.1"/>
</dbReference>
<evidence type="ECO:0000256" key="2">
    <source>
        <dbReference type="ARBA" id="ARBA00023015"/>
    </source>
</evidence>
<dbReference type="PROSITE" id="PS50931">
    <property type="entry name" value="HTH_LYSR"/>
    <property type="match status" value="1"/>
</dbReference>
<accession>A0A7K1FIW7</accession>
<organism evidence="6 7">
    <name type="scientific">Nakamurella alba</name>
    <dbReference type="NCBI Taxonomy" id="2665158"/>
    <lineage>
        <taxon>Bacteria</taxon>
        <taxon>Bacillati</taxon>
        <taxon>Actinomycetota</taxon>
        <taxon>Actinomycetes</taxon>
        <taxon>Nakamurellales</taxon>
        <taxon>Nakamurellaceae</taxon>
        <taxon>Nakamurella</taxon>
    </lineage>
</organism>
<evidence type="ECO:0000256" key="1">
    <source>
        <dbReference type="ARBA" id="ARBA00009437"/>
    </source>
</evidence>
<dbReference type="InterPro" id="IPR036390">
    <property type="entry name" value="WH_DNA-bd_sf"/>
</dbReference>
<sequence length="322" mass="34770">MLTLHQLRCFEATVQGGSLTAAASDLGLAQPSVAEQIRTLERSLGVSLFRRVGRGVVPTEAADLLLPHARRTLAAAQEAADAVAATREMLSGTVRFGLFGTARLYVGAELAADLLQRYPDLRVELIGQHSQHVLAEMRRGRLEAALIALPVPDASLAVRPVGRDEEVYVSTDPDRVRRPVTADALARARLALSESSWRDQDPAWLGLASRVQAIGENLDVQVLVEDVETSLEIAATGVVDTIAARGVLRRLGDRIPGLHWNSLRPRLFDEFAIVHRKDVPLSRPTAVVVELVVQRMRQALGGLLPPERGGAAAGPTMDDARP</sequence>
<evidence type="ECO:0000313" key="7">
    <source>
        <dbReference type="Proteomes" id="UP000460221"/>
    </source>
</evidence>
<feature type="domain" description="HTH lysR-type" evidence="5">
    <location>
        <begin position="2"/>
        <end position="59"/>
    </location>
</feature>
<keyword evidence="2" id="KW-0805">Transcription regulation</keyword>
<dbReference type="InterPro" id="IPR036388">
    <property type="entry name" value="WH-like_DNA-bd_sf"/>
</dbReference>
<dbReference type="GO" id="GO:0003677">
    <property type="term" value="F:DNA binding"/>
    <property type="evidence" value="ECO:0007669"/>
    <property type="project" value="UniProtKB-KW"/>
</dbReference>
<dbReference type="EMBL" id="WLYK01000002">
    <property type="protein sequence ID" value="MTD14061.1"/>
    <property type="molecule type" value="Genomic_DNA"/>
</dbReference>
<evidence type="ECO:0000256" key="4">
    <source>
        <dbReference type="ARBA" id="ARBA00023163"/>
    </source>
</evidence>
<evidence type="ECO:0000256" key="3">
    <source>
        <dbReference type="ARBA" id="ARBA00023125"/>
    </source>
</evidence>
<dbReference type="FunFam" id="1.10.10.10:FF:000001">
    <property type="entry name" value="LysR family transcriptional regulator"/>
    <property type="match status" value="1"/>
</dbReference>
<dbReference type="Pfam" id="PF03466">
    <property type="entry name" value="LysR_substrate"/>
    <property type="match status" value="1"/>
</dbReference>
<dbReference type="PRINTS" id="PR00039">
    <property type="entry name" value="HTHLYSR"/>
</dbReference>